<feature type="compositionally biased region" description="Polar residues" evidence="1">
    <location>
        <begin position="116"/>
        <end position="128"/>
    </location>
</feature>
<protein>
    <submittedName>
        <fullName evidence="2">Uncharacterized protein</fullName>
    </submittedName>
</protein>
<dbReference type="EMBL" id="RDQH01000343">
    <property type="protein sequence ID" value="RXH67831.1"/>
    <property type="molecule type" value="Genomic_DNA"/>
</dbReference>
<name>A0A498HFC1_MALDO</name>
<feature type="region of interest" description="Disordered" evidence="1">
    <location>
        <begin position="78"/>
        <end position="140"/>
    </location>
</feature>
<sequence>MELSLEKNQKPFIGLKEFLTRINHQHHRVKKVTPNVEMNSIQLQEDHLSCKGSFEHARIVLSNFSSSVQLENVITLQDKSSAPSREEGYSQRRDEQRSAPRGSSFLQMEFRESQDSRSANSGRNSMNVPPSPHFQVNGRSGSSEYFWEDTKFGSFTGNPSIRSPQYFPDFDAGDSDPCGFKRKGNLWRGESDTFEQRRYGEMGSEL</sequence>
<dbReference type="AlphaFoldDB" id="A0A498HFC1"/>
<evidence type="ECO:0000313" key="2">
    <source>
        <dbReference type="EMBL" id="RXH67831.1"/>
    </source>
</evidence>
<keyword evidence="3" id="KW-1185">Reference proteome</keyword>
<evidence type="ECO:0000256" key="1">
    <source>
        <dbReference type="SAM" id="MobiDB-lite"/>
    </source>
</evidence>
<comment type="caution">
    <text evidence="2">The sequence shown here is derived from an EMBL/GenBank/DDBJ whole genome shotgun (WGS) entry which is preliminary data.</text>
</comment>
<dbReference type="STRING" id="3750.A0A498HFC1"/>
<organism evidence="2 3">
    <name type="scientific">Malus domestica</name>
    <name type="common">Apple</name>
    <name type="synonym">Pyrus malus</name>
    <dbReference type="NCBI Taxonomy" id="3750"/>
    <lineage>
        <taxon>Eukaryota</taxon>
        <taxon>Viridiplantae</taxon>
        <taxon>Streptophyta</taxon>
        <taxon>Embryophyta</taxon>
        <taxon>Tracheophyta</taxon>
        <taxon>Spermatophyta</taxon>
        <taxon>Magnoliopsida</taxon>
        <taxon>eudicotyledons</taxon>
        <taxon>Gunneridae</taxon>
        <taxon>Pentapetalae</taxon>
        <taxon>rosids</taxon>
        <taxon>fabids</taxon>
        <taxon>Rosales</taxon>
        <taxon>Rosaceae</taxon>
        <taxon>Amygdaloideae</taxon>
        <taxon>Maleae</taxon>
        <taxon>Malus</taxon>
    </lineage>
</organism>
<evidence type="ECO:0000313" key="3">
    <source>
        <dbReference type="Proteomes" id="UP000290289"/>
    </source>
</evidence>
<gene>
    <name evidence="2" type="ORF">DVH24_027978</name>
</gene>
<dbReference type="Proteomes" id="UP000290289">
    <property type="component" value="Chromosome 17"/>
</dbReference>
<proteinExistence type="predicted"/>
<reference evidence="2 3" key="1">
    <citation type="submission" date="2018-10" db="EMBL/GenBank/DDBJ databases">
        <title>A high-quality apple genome assembly.</title>
        <authorList>
            <person name="Hu J."/>
        </authorList>
    </citation>
    <scope>NUCLEOTIDE SEQUENCE [LARGE SCALE GENOMIC DNA]</scope>
    <source>
        <strain evidence="3">cv. HFTH1</strain>
        <tissue evidence="2">Young leaf</tissue>
    </source>
</reference>
<feature type="compositionally biased region" description="Basic and acidic residues" evidence="1">
    <location>
        <begin position="84"/>
        <end position="98"/>
    </location>
</feature>
<accession>A0A498HFC1</accession>